<dbReference type="Proteomes" id="UP001596074">
    <property type="component" value="Unassembled WGS sequence"/>
</dbReference>
<dbReference type="SUPFAM" id="SSF48498">
    <property type="entry name" value="Tetracyclin repressor-like, C-terminal domain"/>
    <property type="match status" value="1"/>
</dbReference>
<dbReference type="InterPro" id="IPR001647">
    <property type="entry name" value="HTH_TetR"/>
</dbReference>
<evidence type="ECO:0000259" key="6">
    <source>
        <dbReference type="PROSITE" id="PS50977"/>
    </source>
</evidence>
<comment type="caution">
    <text evidence="7">The sequence shown here is derived from an EMBL/GenBank/DDBJ whole genome shotgun (WGS) entry which is preliminary data.</text>
</comment>
<feature type="compositionally biased region" description="Low complexity" evidence="5">
    <location>
        <begin position="1"/>
        <end position="16"/>
    </location>
</feature>
<reference evidence="8" key="1">
    <citation type="journal article" date="2019" name="Int. J. Syst. Evol. Microbiol.">
        <title>The Global Catalogue of Microorganisms (GCM) 10K type strain sequencing project: providing services to taxonomists for standard genome sequencing and annotation.</title>
        <authorList>
            <consortium name="The Broad Institute Genomics Platform"/>
            <consortium name="The Broad Institute Genome Sequencing Center for Infectious Disease"/>
            <person name="Wu L."/>
            <person name="Ma J."/>
        </authorList>
    </citation>
    <scope>NUCLEOTIDE SEQUENCE [LARGE SCALE GENOMIC DNA]</scope>
    <source>
        <strain evidence="8">KCTC 42087</strain>
    </source>
</reference>
<keyword evidence="3" id="KW-0804">Transcription</keyword>
<dbReference type="InterPro" id="IPR036271">
    <property type="entry name" value="Tet_transcr_reg_TetR-rel_C_sf"/>
</dbReference>
<dbReference type="InterPro" id="IPR009057">
    <property type="entry name" value="Homeodomain-like_sf"/>
</dbReference>
<dbReference type="SUPFAM" id="SSF46689">
    <property type="entry name" value="Homeodomain-like"/>
    <property type="match status" value="1"/>
</dbReference>
<dbReference type="PANTHER" id="PTHR47506">
    <property type="entry name" value="TRANSCRIPTIONAL REGULATORY PROTEIN"/>
    <property type="match status" value="1"/>
</dbReference>
<feature type="region of interest" description="Disordered" evidence="5">
    <location>
        <begin position="1"/>
        <end position="23"/>
    </location>
</feature>
<protein>
    <submittedName>
        <fullName evidence="7">TetR/AcrR family transcriptional regulator</fullName>
    </submittedName>
</protein>
<keyword evidence="2 4" id="KW-0238">DNA-binding</keyword>
<dbReference type="Gene3D" id="1.10.357.10">
    <property type="entry name" value="Tetracycline Repressor, domain 2"/>
    <property type="match status" value="2"/>
</dbReference>
<evidence type="ECO:0000313" key="8">
    <source>
        <dbReference type="Proteomes" id="UP001596074"/>
    </source>
</evidence>
<dbReference type="PRINTS" id="PR00455">
    <property type="entry name" value="HTHTETR"/>
</dbReference>
<evidence type="ECO:0000256" key="2">
    <source>
        <dbReference type="ARBA" id="ARBA00023125"/>
    </source>
</evidence>
<feature type="domain" description="HTH tetR-type" evidence="6">
    <location>
        <begin position="21"/>
        <end position="81"/>
    </location>
</feature>
<feature type="region of interest" description="Disordered" evidence="5">
    <location>
        <begin position="125"/>
        <end position="147"/>
    </location>
</feature>
<gene>
    <name evidence="7" type="ORF">ACFPZN_04715</name>
</gene>
<dbReference type="PROSITE" id="PS50977">
    <property type="entry name" value="HTH_TETR_2"/>
    <property type="match status" value="1"/>
</dbReference>
<organism evidence="7 8">
    <name type="scientific">Actinomadura rugatobispora</name>
    <dbReference type="NCBI Taxonomy" id="1994"/>
    <lineage>
        <taxon>Bacteria</taxon>
        <taxon>Bacillati</taxon>
        <taxon>Actinomycetota</taxon>
        <taxon>Actinomycetes</taxon>
        <taxon>Streptosporangiales</taxon>
        <taxon>Thermomonosporaceae</taxon>
        <taxon>Actinomadura</taxon>
    </lineage>
</organism>
<proteinExistence type="predicted"/>
<name>A0ABW0ZR91_9ACTN</name>
<evidence type="ECO:0000256" key="1">
    <source>
        <dbReference type="ARBA" id="ARBA00023015"/>
    </source>
</evidence>
<evidence type="ECO:0000256" key="4">
    <source>
        <dbReference type="PROSITE-ProRule" id="PRU00335"/>
    </source>
</evidence>
<dbReference type="RefSeq" id="WP_378280488.1">
    <property type="nucleotide sequence ID" value="NZ_JBHSON010000005.1"/>
</dbReference>
<accession>A0ABW0ZR91</accession>
<keyword evidence="8" id="KW-1185">Reference proteome</keyword>
<evidence type="ECO:0000256" key="5">
    <source>
        <dbReference type="SAM" id="MobiDB-lite"/>
    </source>
</evidence>
<dbReference type="EMBL" id="JBHSON010000005">
    <property type="protein sequence ID" value="MFC5744913.1"/>
    <property type="molecule type" value="Genomic_DNA"/>
</dbReference>
<keyword evidence="1" id="KW-0805">Transcription regulation</keyword>
<dbReference type="PANTHER" id="PTHR47506:SF1">
    <property type="entry name" value="HTH-TYPE TRANSCRIPTIONAL REGULATOR YJDC"/>
    <property type="match status" value="1"/>
</dbReference>
<sequence length="244" mass="25149">MAGTGRTSARGGAATKRSAREPARDRILRTATDLFYTYGIRGVGIDRIIAESGVAKATLYAHFRSKDELVLAYLRQADEKWRRMLREAAAAAGDDPRAQLPAMFNAIGAPSPPTDTAALDAERSTGVGASRDGGTPSGAEGLREGTASRGAAAGSFRGCAFINSASESQPGSPVHEATIEHKRLVREWVEGLAAKAGAADPALLARQLTVLLDGAMSAASTEPVPDVIPAARAGAQALVAAACP</sequence>
<feature type="DNA-binding region" description="H-T-H motif" evidence="4">
    <location>
        <begin position="44"/>
        <end position="63"/>
    </location>
</feature>
<evidence type="ECO:0000313" key="7">
    <source>
        <dbReference type="EMBL" id="MFC5744913.1"/>
    </source>
</evidence>
<dbReference type="Pfam" id="PF00440">
    <property type="entry name" value="TetR_N"/>
    <property type="match status" value="1"/>
</dbReference>
<evidence type="ECO:0000256" key="3">
    <source>
        <dbReference type="ARBA" id="ARBA00023163"/>
    </source>
</evidence>